<evidence type="ECO:0000256" key="3">
    <source>
        <dbReference type="ARBA" id="ARBA00022723"/>
    </source>
</evidence>
<dbReference type="PANTHER" id="PTHR11525">
    <property type="entry name" value="FARNESYL-PYROPHOSPHATE SYNTHETASE"/>
    <property type="match status" value="1"/>
</dbReference>
<reference evidence="7" key="1">
    <citation type="submission" date="2020-05" db="UniProtKB">
        <authorList>
            <consortium name="EnsemblMetazoa"/>
        </authorList>
    </citation>
    <scope>IDENTIFICATION</scope>
    <source>
        <strain evidence="7">USDA</strain>
    </source>
</reference>
<dbReference type="EnsemblMetazoa" id="SCAU013135-RA">
    <property type="protein sequence ID" value="SCAU013135-PA"/>
    <property type="gene ID" value="SCAU013135"/>
</dbReference>
<keyword evidence="4" id="KW-0460">Magnesium</keyword>
<dbReference type="InterPro" id="IPR008949">
    <property type="entry name" value="Isoprenoid_synthase_dom_sf"/>
</dbReference>
<dbReference type="STRING" id="35570.A0A1I8Q214"/>
<dbReference type="SUPFAM" id="SSF48576">
    <property type="entry name" value="Terpenoid synthases"/>
    <property type="match status" value="1"/>
</dbReference>
<dbReference type="Gene3D" id="1.10.600.10">
    <property type="entry name" value="Farnesyl Diphosphate Synthase"/>
    <property type="match status" value="1"/>
</dbReference>
<evidence type="ECO:0000313" key="7">
    <source>
        <dbReference type="EnsemblMetazoa" id="SCAU013135-PA"/>
    </source>
</evidence>
<evidence type="ECO:0000256" key="1">
    <source>
        <dbReference type="ARBA" id="ARBA00001946"/>
    </source>
</evidence>
<sequence length="250" mass="29025">MLQLGKSLRQIKNYKMLKPVLPNCFRWTWLKPQFGGLKMSYSTVTPQEIHLGQTELPDYIREPIQNVLNKHQLNSLSERIFMSLEYTLPRCKNQALLISLLTYKDLMESQGLKAVDLRRAQILGWCVELLHMSLLIFDDIMDHGTLRYGQLCWHKLEHIGMSGINDGLIIENIIYFVLHEYFGDKEYYVELCNLMREVTLITAYGQLMDLMVSQGSIALFTKEMFRDISDRKTALSAFYLPLALPMHLAG</sequence>
<keyword evidence="8" id="KW-1185">Reference proteome</keyword>
<comment type="cofactor">
    <cofactor evidence="1">
        <name>Mg(2+)</name>
        <dbReference type="ChEBI" id="CHEBI:18420"/>
    </cofactor>
</comment>
<comment type="pathway">
    <text evidence="5">Pheromone biosynthesis.</text>
</comment>
<keyword evidence="3" id="KW-0479">Metal-binding</keyword>
<gene>
    <name evidence="7" type="primary">106087718</name>
</gene>
<dbReference type="GO" id="GO:0004337">
    <property type="term" value="F:(2E,6E)-farnesyl diphosphate synthase activity"/>
    <property type="evidence" value="ECO:0007669"/>
    <property type="project" value="TreeGrafter"/>
</dbReference>
<dbReference type="PANTHER" id="PTHR11525:SF0">
    <property type="entry name" value="FARNESYL PYROPHOSPHATE SYNTHASE"/>
    <property type="match status" value="1"/>
</dbReference>
<dbReference type="VEuPathDB" id="VectorBase:SCAU013135"/>
<dbReference type="GO" id="GO:0042811">
    <property type="term" value="P:pheromone biosynthetic process"/>
    <property type="evidence" value="ECO:0007669"/>
    <property type="project" value="UniProtKB-ARBA"/>
</dbReference>
<dbReference type="GO" id="GO:0045337">
    <property type="term" value="P:farnesyl diphosphate biosynthetic process"/>
    <property type="evidence" value="ECO:0007669"/>
    <property type="project" value="TreeGrafter"/>
</dbReference>
<accession>A0A1I8Q214</accession>
<dbReference type="InterPro" id="IPR039702">
    <property type="entry name" value="FPS1-like"/>
</dbReference>
<organism evidence="7 8">
    <name type="scientific">Stomoxys calcitrans</name>
    <name type="common">Stable fly</name>
    <name type="synonym">Conops calcitrans</name>
    <dbReference type="NCBI Taxonomy" id="35570"/>
    <lineage>
        <taxon>Eukaryota</taxon>
        <taxon>Metazoa</taxon>
        <taxon>Ecdysozoa</taxon>
        <taxon>Arthropoda</taxon>
        <taxon>Hexapoda</taxon>
        <taxon>Insecta</taxon>
        <taxon>Pterygota</taxon>
        <taxon>Neoptera</taxon>
        <taxon>Endopterygota</taxon>
        <taxon>Diptera</taxon>
        <taxon>Brachycera</taxon>
        <taxon>Muscomorpha</taxon>
        <taxon>Muscoidea</taxon>
        <taxon>Muscidae</taxon>
        <taxon>Stomoxys</taxon>
    </lineage>
</organism>
<dbReference type="OrthoDB" id="10257492at2759"/>
<dbReference type="GO" id="GO:0004161">
    <property type="term" value="F:dimethylallyltranstransferase activity"/>
    <property type="evidence" value="ECO:0007669"/>
    <property type="project" value="TreeGrafter"/>
</dbReference>
<dbReference type="Proteomes" id="UP000095300">
    <property type="component" value="Unassembled WGS sequence"/>
</dbReference>
<evidence type="ECO:0000256" key="4">
    <source>
        <dbReference type="ARBA" id="ARBA00022842"/>
    </source>
</evidence>
<protein>
    <submittedName>
        <fullName evidence="7">Uncharacterized protein</fullName>
    </submittedName>
</protein>
<name>A0A1I8Q214_STOCA</name>
<evidence type="ECO:0000256" key="2">
    <source>
        <dbReference type="ARBA" id="ARBA00022679"/>
    </source>
</evidence>
<evidence type="ECO:0000313" key="8">
    <source>
        <dbReference type="Proteomes" id="UP000095300"/>
    </source>
</evidence>
<proteinExistence type="inferred from homology"/>
<keyword evidence="2 6" id="KW-0808">Transferase</keyword>
<evidence type="ECO:0000256" key="6">
    <source>
        <dbReference type="RuleBase" id="RU004466"/>
    </source>
</evidence>
<dbReference type="AlphaFoldDB" id="A0A1I8Q214"/>
<dbReference type="Pfam" id="PF00348">
    <property type="entry name" value="polyprenyl_synt"/>
    <property type="match status" value="1"/>
</dbReference>
<comment type="similarity">
    <text evidence="6">Belongs to the FPP/GGPP synthase family.</text>
</comment>
<dbReference type="GO" id="GO:0046872">
    <property type="term" value="F:metal ion binding"/>
    <property type="evidence" value="ECO:0007669"/>
    <property type="project" value="UniProtKB-KW"/>
</dbReference>
<evidence type="ECO:0000256" key="5">
    <source>
        <dbReference type="ARBA" id="ARBA00033740"/>
    </source>
</evidence>
<dbReference type="InterPro" id="IPR000092">
    <property type="entry name" value="Polyprenyl_synt"/>
</dbReference>
<dbReference type="GO" id="GO:0005737">
    <property type="term" value="C:cytoplasm"/>
    <property type="evidence" value="ECO:0007669"/>
    <property type="project" value="TreeGrafter"/>
</dbReference>